<evidence type="ECO:0000313" key="4">
    <source>
        <dbReference type="Proteomes" id="UP001516400"/>
    </source>
</evidence>
<keyword evidence="4" id="KW-1185">Reference proteome</keyword>
<dbReference type="PANTHER" id="PTHR23334">
    <property type="entry name" value="CCAAT/ENHANCER BINDING PROTEIN"/>
    <property type="match status" value="1"/>
</dbReference>
<feature type="domain" description="BZIP" evidence="2">
    <location>
        <begin position="380"/>
        <end position="443"/>
    </location>
</feature>
<dbReference type="PANTHER" id="PTHR23334:SF72">
    <property type="entry name" value="PROTEIN MABIKI"/>
    <property type="match status" value="1"/>
</dbReference>
<dbReference type="SMART" id="SM00338">
    <property type="entry name" value="BRLZ"/>
    <property type="match status" value="1"/>
</dbReference>
<feature type="compositionally biased region" description="Polar residues" evidence="1">
    <location>
        <begin position="292"/>
        <end position="304"/>
    </location>
</feature>
<feature type="compositionally biased region" description="Acidic residues" evidence="1">
    <location>
        <begin position="347"/>
        <end position="356"/>
    </location>
</feature>
<dbReference type="PROSITE" id="PS00036">
    <property type="entry name" value="BZIP_BASIC"/>
    <property type="match status" value="1"/>
</dbReference>
<dbReference type="Gene3D" id="1.20.5.170">
    <property type="match status" value="1"/>
</dbReference>
<feature type="region of interest" description="Disordered" evidence="1">
    <location>
        <begin position="292"/>
        <end position="406"/>
    </location>
</feature>
<evidence type="ECO:0000256" key="1">
    <source>
        <dbReference type="SAM" id="MobiDB-lite"/>
    </source>
</evidence>
<evidence type="ECO:0000259" key="2">
    <source>
        <dbReference type="PROSITE" id="PS50217"/>
    </source>
</evidence>
<dbReference type="InterPro" id="IPR046347">
    <property type="entry name" value="bZIP_sf"/>
</dbReference>
<dbReference type="Proteomes" id="UP001516400">
    <property type="component" value="Unassembled WGS sequence"/>
</dbReference>
<evidence type="ECO:0000313" key="3">
    <source>
        <dbReference type="EMBL" id="KAL3278715.1"/>
    </source>
</evidence>
<protein>
    <recommendedName>
        <fullName evidence="2">BZIP domain-containing protein</fullName>
    </recommendedName>
</protein>
<feature type="compositionally biased region" description="Basic and acidic residues" evidence="1">
    <location>
        <begin position="382"/>
        <end position="395"/>
    </location>
</feature>
<comment type="caution">
    <text evidence="3">The sequence shown here is derived from an EMBL/GenBank/DDBJ whole genome shotgun (WGS) entry which is preliminary data.</text>
</comment>
<accession>A0ABD2NJ37</accession>
<dbReference type="EMBL" id="JABFTP020000124">
    <property type="protein sequence ID" value="KAL3278715.1"/>
    <property type="molecule type" value="Genomic_DNA"/>
</dbReference>
<organism evidence="3 4">
    <name type="scientific">Cryptolaemus montrouzieri</name>
    <dbReference type="NCBI Taxonomy" id="559131"/>
    <lineage>
        <taxon>Eukaryota</taxon>
        <taxon>Metazoa</taxon>
        <taxon>Ecdysozoa</taxon>
        <taxon>Arthropoda</taxon>
        <taxon>Hexapoda</taxon>
        <taxon>Insecta</taxon>
        <taxon>Pterygota</taxon>
        <taxon>Neoptera</taxon>
        <taxon>Endopterygota</taxon>
        <taxon>Coleoptera</taxon>
        <taxon>Polyphaga</taxon>
        <taxon>Cucujiformia</taxon>
        <taxon>Coccinelloidea</taxon>
        <taxon>Coccinellidae</taxon>
        <taxon>Scymninae</taxon>
        <taxon>Scymnini</taxon>
        <taxon>Cryptolaemus</taxon>
    </lineage>
</organism>
<reference evidence="3 4" key="1">
    <citation type="journal article" date="2021" name="BMC Biol.">
        <title>Horizontally acquired antibacterial genes associated with adaptive radiation of ladybird beetles.</title>
        <authorList>
            <person name="Li H.S."/>
            <person name="Tang X.F."/>
            <person name="Huang Y.H."/>
            <person name="Xu Z.Y."/>
            <person name="Chen M.L."/>
            <person name="Du X.Y."/>
            <person name="Qiu B.Y."/>
            <person name="Chen P.T."/>
            <person name="Zhang W."/>
            <person name="Slipinski A."/>
            <person name="Escalona H.E."/>
            <person name="Waterhouse R.M."/>
            <person name="Zwick A."/>
            <person name="Pang H."/>
        </authorList>
    </citation>
    <scope>NUCLEOTIDE SEQUENCE [LARGE SCALE GENOMIC DNA]</scope>
    <source>
        <strain evidence="3">SYSU2018</strain>
    </source>
</reference>
<dbReference type="GO" id="GO:0005634">
    <property type="term" value="C:nucleus"/>
    <property type="evidence" value="ECO:0007669"/>
    <property type="project" value="UniProtKB-ARBA"/>
</dbReference>
<proteinExistence type="predicted"/>
<dbReference type="InterPro" id="IPR031106">
    <property type="entry name" value="C/EBP"/>
</dbReference>
<dbReference type="SUPFAM" id="SSF57959">
    <property type="entry name" value="Leucine zipper domain"/>
    <property type="match status" value="1"/>
</dbReference>
<dbReference type="CDD" id="cd14813">
    <property type="entry name" value="bZIP_BmCbz-like"/>
    <property type="match status" value="1"/>
</dbReference>
<gene>
    <name evidence="3" type="ORF">HHI36_016247</name>
</gene>
<dbReference type="AlphaFoldDB" id="A0ABD2NJ37"/>
<sequence>MLQHDTTEMDSKIYLLVNPYEVNPGSWQHQLIDANMKAQITPVSEKENTVNLSTGQFQEVVSEKVKVEMEEFSDLGDLITTLRGGSVMDEFTLSTVEPEEIDFTIGSNDSLDLENFIDSHDSSKLGTKQVFIDKPIHTNYRQINLSDIIEDESYILQQKQNVGSIKGNLNNPTKRTNLGDMAPSNVYNFEYTRIGNNTSDHQFKNITSHATLGNVPMEFQSTLVCEQNDKLRFKEKFSELSLGVKLFMEDSLNTPEILESVVSLEDERFDFLNHLGDKKLKTVNETDLQFQPLLSPQTTTQYSVSSPPSSPEEEKRSRKRNKYDDDEDYVPPTKIRQRKKTVKVIETDTDSEDEEYATNKIETPRSRRLSSVSSDSFGGASKYRELRDKNNEASRKSRLKRKIKEQEMEMESQELRDRNVKLKAEVEELQKMVDNLRSNLFHIMLKNESFKLVYIYFNLKTWFLSPNVYFYQMIF</sequence>
<dbReference type="PROSITE" id="PS50217">
    <property type="entry name" value="BZIP"/>
    <property type="match status" value="1"/>
</dbReference>
<dbReference type="Pfam" id="PF07716">
    <property type="entry name" value="bZIP_2"/>
    <property type="match status" value="1"/>
</dbReference>
<name>A0ABD2NJ37_9CUCU</name>
<dbReference type="InterPro" id="IPR004827">
    <property type="entry name" value="bZIP"/>
</dbReference>